<feature type="transmembrane region" description="Helical" evidence="2">
    <location>
        <begin position="9"/>
        <end position="31"/>
    </location>
</feature>
<dbReference type="EMBL" id="JAFIRA010000014">
    <property type="protein sequence ID" value="MCJ2542722.1"/>
    <property type="molecule type" value="Genomic_DNA"/>
</dbReference>
<organism evidence="3 4">
    <name type="scientific">Thermostichus vulcanus str. 'Rupite'</name>
    <dbReference type="NCBI Taxonomy" id="2813851"/>
    <lineage>
        <taxon>Bacteria</taxon>
        <taxon>Bacillati</taxon>
        <taxon>Cyanobacteriota</taxon>
        <taxon>Cyanophyceae</taxon>
        <taxon>Thermostichales</taxon>
        <taxon>Thermostichaceae</taxon>
        <taxon>Thermostichus</taxon>
    </lineage>
</organism>
<proteinExistence type="predicted"/>
<accession>A0ABT0CAA9</accession>
<keyword evidence="4" id="KW-1185">Reference proteome</keyword>
<reference evidence="3" key="1">
    <citation type="submission" date="2021-02" db="EMBL/GenBank/DDBJ databases">
        <title>The CRISPR/cas machinery reduction and long-range gene transfer in the hot spring cyanobacterium Synechococcus.</title>
        <authorList>
            <person name="Dvorak P."/>
            <person name="Jahodarova E."/>
            <person name="Hasler P."/>
            <person name="Poulickova A."/>
        </authorList>
    </citation>
    <scope>NUCLEOTIDE SEQUENCE</scope>
    <source>
        <strain evidence="3">Rupite</strain>
    </source>
</reference>
<keyword evidence="2" id="KW-1133">Transmembrane helix</keyword>
<feature type="region of interest" description="Disordered" evidence="1">
    <location>
        <begin position="208"/>
        <end position="249"/>
    </location>
</feature>
<name>A0ABT0CAA9_THEVL</name>
<dbReference type="InterPro" id="IPR049610">
    <property type="entry name" value="LCTMP-like"/>
</dbReference>
<dbReference type="RefSeq" id="WP_244350002.1">
    <property type="nucleotide sequence ID" value="NZ_JAFIRA010000014.1"/>
</dbReference>
<evidence type="ECO:0000313" key="3">
    <source>
        <dbReference type="EMBL" id="MCJ2542722.1"/>
    </source>
</evidence>
<feature type="transmembrane region" description="Helical" evidence="2">
    <location>
        <begin position="37"/>
        <end position="57"/>
    </location>
</feature>
<gene>
    <name evidence="3" type="ORF">JX360_07340</name>
</gene>
<sequence length="249" mass="27005">MRKHWQEPFLWIHAAGILVFPLWIGLTLIGLATGDPLFPVGVEQAWVAVVGIVPTFVMQWRKPFNIFSLLVVSIAPKDLTPEQRRILAAFLRPEQKILTVLTAILMLEVCERLYDFAPLFAALTPGTGTRIAGLAIAAFGFWGANLFLQIPVAVARVLLLSEPELAQIEPIPTDQIESQFSVVGSQRTQLLQRLLGWLAWSSPEPTVALAETSDPASTLPTDSSPPRPGSAAPATDAPETTSETPADPA</sequence>
<feature type="transmembrane region" description="Helical" evidence="2">
    <location>
        <begin position="134"/>
        <end position="159"/>
    </location>
</feature>
<evidence type="ECO:0000256" key="2">
    <source>
        <dbReference type="SAM" id="Phobius"/>
    </source>
</evidence>
<evidence type="ECO:0000256" key="1">
    <source>
        <dbReference type="SAM" id="MobiDB-lite"/>
    </source>
</evidence>
<dbReference type="Proteomes" id="UP000830835">
    <property type="component" value="Unassembled WGS sequence"/>
</dbReference>
<evidence type="ECO:0000313" key="4">
    <source>
        <dbReference type="Proteomes" id="UP000830835"/>
    </source>
</evidence>
<dbReference type="NCBIfam" id="NF033183">
    <property type="entry name" value="colliding_TM"/>
    <property type="match status" value="1"/>
</dbReference>
<comment type="caution">
    <text evidence="3">The sequence shown here is derived from an EMBL/GenBank/DDBJ whole genome shotgun (WGS) entry which is preliminary data.</text>
</comment>
<feature type="compositionally biased region" description="Polar residues" evidence="1">
    <location>
        <begin position="238"/>
        <end position="249"/>
    </location>
</feature>
<keyword evidence="2" id="KW-0472">Membrane</keyword>
<protein>
    <submittedName>
        <fullName evidence="3">Low-complexity tail membrane protein</fullName>
    </submittedName>
</protein>
<keyword evidence="2" id="KW-0812">Transmembrane</keyword>